<protein>
    <submittedName>
        <fullName evidence="2">Uncharacterized protein</fullName>
    </submittedName>
</protein>
<reference evidence="2" key="1">
    <citation type="submission" date="2022-11" db="EMBL/GenBank/DDBJ databases">
        <title>Centuries of genome instability and evolution in soft-shell clam transmissible cancer (bioRxiv).</title>
        <authorList>
            <person name="Hart S.F.M."/>
            <person name="Yonemitsu M.A."/>
            <person name="Giersch R.M."/>
            <person name="Beal B.F."/>
            <person name="Arriagada G."/>
            <person name="Davis B.W."/>
            <person name="Ostrander E.A."/>
            <person name="Goff S.P."/>
            <person name="Metzger M.J."/>
        </authorList>
    </citation>
    <scope>NUCLEOTIDE SEQUENCE</scope>
    <source>
        <strain evidence="2">MELC-2E11</strain>
        <tissue evidence="2">Siphon/mantle</tissue>
    </source>
</reference>
<evidence type="ECO:0000313" key="3">
    <source>
        <dbReference type="Proteomes" id="UP001164746"/>
    </source>
</evidence>
<evidence type="ECO:0000256" key="1">
    <source>
        <dbReference type="SAM" id="MobiDB-lite"/>
    </source>
</evidence>
<feature type="compositionally biased region" description="Polar residues" evidence="1">
    <location>
        <begin position="53"/>
        <end position="62"/>
    </location>
</feature>
<accession>A0ABY7G455</accession>
<name>A0ABY7G455_MYAAR</name>
<feature type="region of interest" description="Disordered" evidence="1">
    <location>
        <begin position="310"/>
        <end position="342"/>
    </location>
</feature>
<keyword evidence="3" id="KW-1185">Reference proteome</keyword>
<dbReference type="EMBL" id="CP111026">
    <property type="protein sequence ID" value="WAR28164.1"/>
    <property type="molecule type" value="Genomic_DNA"/>
</dbReference>
<organism evidence="2 3">
    <name type="scientific">Mya arenaria</name>
    <name type="common">Soft-shell clam</name>
    <dbReference type="NCBI Taxonomy" id="6604"/>
    <lineage>
        <taxon>Eukaryota</taxon>
        <taxon>Metazoa</taxon>
        <taxon>Spiralia</taxon>
        <taxon>Lophotrochozoa</taxon>
        <taxon>Mollusca</taxon>
        <taxon>Bivalvia</taxon>
        <taxon>Autobranchia</taxon>
        <taxon>Heteroconchia</taxon>
        <taxon>Euheterodonta</taxon>
        <taxon>Imparidentia</taxon>
        <taxon>Neoheterodontei</taxon>
        <taxon>Myida</taxon>
        <taxon>Myoidea</taxon>
        <taxon>Myidae</taxon>
        <taxon>Mya</taxon>
    </lineage>
</organism>
<feature type="region of interest" description="Disordered" evidence="1">
    <location>
        <begin position="49"/>
        <end position="68"/>
    </location>
</feature>
<sequence>MTVSSSSKVALHLYLNNPTGLLSALVPNYTVNQTKPMGTDSIHNRPMVPHPSPGNQVTNTSGADVGSHERRKIEKVKENEAQCQCLKKSFKQKFDEDMTAMMSANDQNKKYSSGNWLKHDASGSNNTHIPAEFGTATKSSASEVGYSSHSPVFYNKSPRAPGGPCNSHSVPALGFTWSLNTERPGHTSPQRKPPPNALLEKLGRLKLDDPIGVVKLKRRKVHPAFYNINKMRLKYKDSQRRSNERLHEWLDEYTVVSERQQAYLARIDQLRRGLQQRDDQHVIDTVERMRRGPPYKHRRKFPLYSLTRLEESTGSQGPSPFPSRPSGQPIENGNISEGATKAAPTMIKIGPRTHPRKLAPIVKRVKTNKYDKTLVVENVDGREEAHVHEDTPRPEMAKMKTEYEPFESIAKRNRLNLTSYLNSSLSHRRQHKRRPVNMSTVTVIDERSELEESMGRFLY</sequence>
<evidence type="ECO:0000313" key="2">
    <source>
        <dbReference type="EMBL" id="WAR28164.1"/>
    </source>
</evidence>
<dbReference type="Proteomes" id="UP001164746">
    <property type="component" value="Chromosome 15"/>
</dbReference>
<gene>
    <name evidence="2" type="ORF">MAR_013868</name>
</gene>
<feature type="compositionally biased region" description="Polar residues" evidence="1">
    <location>
        <begin position="325"/>
        <end position="337"/>
    </location>
</feature>
<proteinExistence type="predicted"/>